<keyword evidence="2" id="KW-0863">Zinc-finger</keyword>
<dbReference type="PANTHER" id="PTHR10782">
    <property type="entry name" value="ZINC FINGER MIZ DOMAIN-CONTAINING PROTEIN"/>
    <property type="match status" value="1"/>
</dbReference>
<feature type="compositionally biased region" description="Polar residues" evidence="4">
    <location>
        <begin position="177"/>
        <end position="195"/>
    </location>
</feature>
<feature type="region of interest" description="Disordered" evidence="4">
    <location>
        <begin position="665"/>
        <end position="776"/>
    </location>
</feature>
<feature type="region of interest" description="Disordered" evidence="4">
    <location>
        <begin position="164"/>
        <end position="302"/>
    </location>
</feature>
<evidence type="ECO:0000256" key="2">
    <source>
        <dbReference type="ARBA" id="ARBA00022771"/>
    </source>
</evidence>
<name>B6HBF3_PENRW</name>
<dbReference type="GO" id="GO:0008270">
    <property type="term" value="F:zinc ion binding"/>
    <property type="evidence" value="ECO:0007669"/>
    <property type="project" value="UniProtKB-KW"/>
</dbReference>
<dbReference type="AlphaFoldDB" id="B6HBF3"/>
<evidence type="ECO:0000256" key="4">
    <source>
        <dbReference type="SAM" id="MobiDB-lite"/>
    </source>
</evidence>
<feature type="compositionally biased region" description="Polar residues" evidence="4">
    <location>
        <begin position="680"/>
        <end position="717"/>
    </location>
</feature>
<dbReference type="OMA" id="DNWRCPI"/>
<feature type="domain" description="SP-RING-type" evidence="5">
    <location>
        <begin position="1031"/>
        <end position="1077"/>
    </location>
</feature>
<dbReference type="Proteomes" id="UP000000724">
    <property type="component" value="Contig Pc00c18"/>
</dbReference>
<accession>B6HBF3</accession>
<dbReference type="Gene3D" id="3.30.40.10">
    <property type="entry name" value="Zinc/RING finger domain, C3HC4 (zinc finger)"/>
    <property type="match status" value="1"/>
</dbReference>
<feature type="region of interest" description="Disordered" evidence="4">
    <location>
        <begin position="1121"/>
        <end position="1176"/>
    </location>
</feature>
<evidence type="ECO:0000313" key="7">
    <source>
        <dbReference type="Proteomes" id="UP000000724"/>
    </source>
</evidence>
<keyword evidence="3" id="KW-0862">Zinc</keyword>
<feature type="compositionally biased region" description="Polar residues" evidence="4">
    <location>
        <begin position="609"/>
        <end position="619"/>
    </location>
</feature>
<feature type="region of interest" description="Disordered" evidence="4">
    <location>
        <begin position="531"/>
        <end position="619"/>
    </location>
</feature>
<dbReference type="GO" id="GO:0016925">
    <property type="term" value="P:protein sumoylation"/>
    <property type="evidence" value="ECO:0007669"/>
    <property type="project" value="TreeGrafter"/>
</dbReference>
<dbReference type="GO" id="GO:0000785">
    <property type="term" value="C:chromatin"/>
    <property type="evidence" value="ECO:0007669"/>
    <property type="project" value="TreeGrafter"/>
</dbReference>
<feature type="compositionally biased region" description="Polar residues" evidence="4">
    <location>
        <begin position="252"/>
        <end position="295"/>
    </location>
</feature>
<keyword evidence="7" id="KW-1185">Reference proteome</keyword>
<evidence type="ECO:0000256" key="1">
    <source>
        <dbReference type="ARBA" id="ARBA00022723"/>
    </source>
</evidence>
<organism evidence="6 7">
    <name type="scientific">Penicillium rubens (strain ATCC 28089 / DSM 1075 / NRRL 1951 / Wisconsin 54-1255)</name>
    <name type="common">Penicillium chrysogenum</name>
    <dbReference type="NCBI Taxonomy" id="500485"/>
    <lineage>
        <taxon>Eukaryota</taxon>
        <taxon>Fungi</taxon>
        <taxon>Dikarya</taxon>
        <taxon>Ascomycota</taxon>
        <taxon>Pezizomycotina</taxon>
        <taxon>Eurotiomycetes</taxon>
        <taxon>Eurotiomycetidae</taxon>
        <taxon>Eurotiales</taxon>
        <taxon>Aspergillaceae</taxon>
        <taxon>Penicillium</taxon>
        <taxon>Penicillium chrysogenum species complex</taxon>
    </lineage>
</organism>
<sequence length="1176" mass="130276">MYNTQIIPKIAKKKRRKAKGESDVCKFFSIPFSYIMNPVIHGFLPKSQDGSYYVYRVPYLYCSLCTDPFLFWYLSAKLLGFFVPTWLLDQNHPDAFYTYSIVMVSPKSRSHASADHIEESNTTANLFLGGVRRNWMGPQTNAPENSATGNPRVEVDLTVTPESLPQAVLMSPVTPGETLNQPRSRGSIHTKTPDTPATALPSPVLSTNSHPSPVNADAIVSSRPPTLPPISTQLTAQRGDDERMAVQPPSGLATSRSATQSPLMGPNRSTNSPSNTGTRTAHTTQGSIVSGSRPSPLQIGGTGAAAIPNEVWEQWSGQLDALVNELSAIGAIPARRDTTITRPRIQLLCNAISRKDAFYLVTHQLYCQYSIDPSILGQIRAPESGMRSLIPLLEDNGKMHDAAVIVFAHFPASPQQLMQSRWYLQMLSGVSEFLARLATEWQGILNHSLQAQHPPLVSRLWQALACPSPMLMSVMFTCAARRLHHDKDIEALLKLFWTDFKAFQRCKESEAPETTHQALNRQITQEYLNFPRSSESQTPSSSHPVRPPRAQNQTMSQVPLPPSHPRSSLAGVSQPAANSPALTPPGASLQPLPSNLPQGQVVGPPGHQFNVNSPMQNTPQSPYYNPMSQGQGQWQGTGLWYLVNSQMNPQMSPQTQMHMQAAGHVPPSRRHQAPPGPHGQQMQRRTMPTTSVAPANSSIASLQPSALTSAHPSQSLYAPSPITTTPTTTNHMAQHPLPPQMPNNHYNRQHSMNLQSASPSTRVPPQGQPPTGQHFQPLPNSAFLPVPGHRAPMMVNPNPTRFGLHMVDLRDPMKKLVKRSSDGNEVETDLFTYLDTFVVYPTFVNVDQSIYTWNFSFTHDERQKFPHVAHGKEGQHSVWTFRPGCRTIRLRCIRLPGDSNTVAEQTWSTASTFWPSVFYISVNDKELFVRRKVHNGKDLPLDITESLKAGENSVRLDMILGQDECKTSKYAFGVEVMEVAEFDQILSLVQSISAADSRAAIKKRLSPTTDDDDLAVVTDNLTIDLVDPFMARIFDVPVRSRHCNHHECFDRDTFIRTRKSVSGPTPMVDNWRCPICKGDARPQFLVVDQFLVEVHAQLARTHRLNGIRAIQIKVDGTWTPKYDTDETSPAADRPFSPKRKAESPFGPVAVRTKKDVSSGSHSPAVRAQEPTVIELD</sequence>
<dbReference type="HOGENOM" id="CLU_008180_0_0_1"/>
<feature type="compositionally biased region" description="Low complexity" evidence="4">
    <location>
        <begin position="533"/>
        <end position="542"/>
    </location>
</feature>
<dbReference type="PANTHER" id="PTHR10782:SF4">
    <property type="entry name" value="TONALLI, ISOFORM E"/>
    <property type="match status" value="1"/>
</dbReference>
<dbReference type="VEuPathDB" id="FungiDB:PCH_Pc18g03890"/>
<dbReference type="EMBL" id="AM920433">
    <property type="protein sequence ID" value="CAP94613.1"/>
    <property type="molecule type" value="Genomic_DNA"/>
</dbReference>
<dbReference type="STRING" id="500485.B6HBF3"/>
<keyword evidence="1" id="KW-0479">Metal-binding</keyword>
<evidence type="ECO:0000313" key="6">
    <source>
        <dbReference type="EMBL" id="CAP94613.1"/>
    </source>
</evidence>
<dbReference type="BioCyc" id="PCHR:PC18G03890-MONOMER"/>
<reference evidence="6 7" key="1">
    <citation type="journal article" date="2008" name="Nat. Biotechnol.">
        <title>Genome sequencing and analysis of the filamentous fungus Penicillium chrysogenum.</title>
        <authorList>
            <person name="van den Berg M.A."/>
            <person name="Albang R."/>
            <person name="Albermann K."/>
            <person name="Badger J.H."/>
            <person name="Daran J.-M."/>
            <person name="Driessen A.J.M."/>
            <person name="Garcia-Estrada C."/>
            <person name="Fedorova N.D."/>
            <person name="Harris D.M."/>
            <person name="Heijne W.H.M."/>
            <person name="Joardar V.S."/>
            <person name="Kiel J.A.K.W."/>
            <person name="Kovalchuk A."/>
            <person name="Martin J.F."/>
            <person name="Nierman W.C."/>
            <person name="Nijland J.G."/>
            <person name="Pronk J.T."/>
            <person name="Roubos J.A."/>
            <person name="van der Klei I.J."/>
            <person name="van Peij N.N.M.E."/>
            <person name="Veenhuis M."/>
            <person name="von Doehren H."/>
            <person name="Wagner C."/>
            <person name="Wortman J.R."/>
            <person name="Bovenberg R.A.L."/>
        </authorList>
    </citation>
    <scope>NUCLEOTIDE SEQUENCE [LARGE SCALE GENOMIC DNA]</scope>
    <source>
        <strain evidence="7">ATCC 28089 / DSM 1075 / NRRL 1951 / Wisconsin 54-1255</strain>
    </source>
</reference>
<feature type="compositionally biased region" description="Polar residues" evidence="4">
    <location>
        <begin position="742"/>
        <end position="774"/>
    </location>
</feature>
<evidence type="ECO:0000259" key="5">
    <source>
        <dbReference type="Pfam" id="PF02891"/>
    </source>
</evidence>
<protein>
    <submittedName>
        <fullName evidence="6">Pc18g03890 protein</fullName>
    </submittedName>
</protein>
<dbReference type="Pfam" id="PF02891">
    <property type="entry name" value="zf-MIZ"/>
    <property type="match status" value="1"/>
</dbReference>
<dbReference type="GO" id="GO:0061665">
    <property type="term" value="F:SUMO ligase activity"/>
    <property type="evidence" value="ECO:0007669"/>
    <property type="project" value="TreeGrafter"/>
</dbReference>
<dbReference type="InterPro" id="IPR004181">
    <property type="entry name" value="Znf_MIZ"/>
</dbReference>
<proteinExistence type="predicted"/>
<dbReference type="eggNOG" id="KOG2169">
    <property type="taxonomic scope" value="Eukaryota"/>
</dbReference>
<dbReference type="OrthoDB" id="27975at2759"/>
<gene>
    <name evidence="6" type="ORF">Pc18g03890</name>
    <name evidence="6" type="ORF">PCH_Pc18g03890</name>
</gene>
<evidence type="ECO:0000256" key="3">
    <source>
        <dbReference type="ARBA" id="ARBA00022833"/>
    </source>
</evidence>
<dbReference type="InterPro" id="IPR013083">
    <property type="entry name" value="Znf_RING/FYVE/PHD"/>
</dbReference>